<comment type="caution">
    <text evidence="13">The sequence shown here is derived from an EMBL/GenBank/DDBJ whole genome shotgun (WGS) entry which is preliminary data.</text>
</comment>
<dbReference type="GO" id="GO:0015074">
    <property type="term" value="P:DNA integration"/>
    <property type="evidence" value="ECO:0007669"/>
    <property type="project" value="UniProtKB-KW"/>
</dbReference>
<dbReference type="InterPro" id="IPR010998">
    <property type="entry name" value="Integrase_recombinase_N"/>
</dbReference>
<keyword evidence="3" id="KW-0132">Cell division</keyword>
<evidence type="ECO:0000256" key="4">
    <source>
        <dbReference type="ARBA" id="ARBA00022829"/>
    </source>
</evidence>
<dbReference type="GO" id="GO:0003677">
    <property type="term" value="F:DNA binding"/>
    <property type="evidence" value="ECO:0007669"/>
    <property type="project" value="UniProtKB-UniRule"/>
</dbReference>
<proteinExistence type="predicted"/>
<dbReference type="PROSITE" id="PS51900">
    <property type="entry name" value="CB"/>
    <property type="match status" value="1"/>
</dbReference>
<dbReference type="InterPro" id="IPR044068">
    <property type="entry name" value="CB"/>
</dbReference>
<keyword evidence="4" id="KW-0159">Chromosome partition</keyword>
<sequence length="374" mass="42075">MRRSRQVRPLIVPVVAASSEDHAMPGRRHLRSPVPSAHPRLLEWWTDLEGEDRGLNTRLAYVRDLADFAEYVNGDLEGAQAEDLVRFARRMTEAGLSVATRARRITALRQFYEWLRRRRGRPYSIAQDLHPPRRPQRVHRWWTEDQVAQFRSAFQGDAPRVLRDRAMAELGLMGLRVSEVIRLDIERLVHLSDPERAAIVVLRKGNKEQVLPLTADAREGLLAWLAVRPAAPTTALFFRLPFQPRRARLHYASVEKIFKRYAAAGGVPIPEGIAFHHLRHTAGQQMATVGLGIEEAQRLLGHANPSTTQVYYEVTDQRLRNAARRLRYRGRVPKTAPPALSALPPAPAARRRKPPATRGASGGARPTGVGSSPS</sequence>
<dbReference type="PROSITE" id="PS51898">
    <property type="entry name" value="TYR_RECOMBINASE"/>
    <property type="match status" value="1"/>
</dbReference>
<feature type="domain" description="Tyr recombinase" evidence="11">
    <location>
        <begin position="137"/>
        <end position="324"/>
    </location>
</feature>
<feature type="domain" description="Core-binding (CB)" evidence="12">
    <location>
        <begin position="35"/>
        <end position="116"/>
    </location>
</feature>
<evidence type="ECO:0000256" key="2">
    <source>
        <dbReference type="ARBA" id="ARBA00022490"/>
    </source>
</evidence>
<evidence type="ECO:0000256" key="5">
    <source>
        <dbReference type="ARBA" id="ARBA00022908"/>
    </source>
</evidence>
<dbReference type="InterPro" id="IPR050090">
    <property type="entry name" value="Tyrosine_recombinase_XerCD"/>
</dbReference>
<evidence type="ECO:0000256" key="1">
    <source>
        <dbReference type="ARBA" id="ARBA00004496"/>
    </source>
</evidence>
<keyword evidence="6 9" id="KW-0238">DNA-binding</keyword>
<dbReference type="PANTHER" id="PTHR30349">
    <property type="entry name" value="PHAGE INTEGRASE-RELATED"/>
    <property type="match status" value="1"/>
</dbReference>
<evidence type="ECO:0000256" key="9">
    <source>
        <dbReference type="PROSITE-ProRule" id="PRU01248"/>
    </source>
</evidence>
<dbReference type="AlphaFoldDB" id="A0A537JT82"/>
<reference evidence="13 14" key="1">
    <citation type="journal article" date="2019" name="Nat. Microbiol.">
        <title>Mediterranean grassland soil C-N compound turnover is dependent on rainfall and depth, and is mediated by genomically divergent microorganisms.</title>
        <authorList>
            <person name="Diamond S."/>
            <person name="Andeer P.F."/>
            <person name="Li Z."/>
            <person name="Crits-Christoph A."/>
            <person name="Burstein D."/>
            <person name="Anantharaman K."/>
            <person name="Lane K.R."/>
            <person name="Thomas B.C."/>
            <person name="Pan C."/>
            <person name="Northen T.R."/>
            <person name="Banfield J.F."/>
        </authorList>
    </citation>
    <scope>NUCLEOTIDE SEQUENCE [LARGE SCALE GENOMIC DNA]</scope>
    <source>
        <strain evidence="13">NP_3</strain>
    </source>
</reference>
<evidence type="ECO:0000259" key="11">
    <source>
        <dbReference type="PROSITE" id="PS51898"/>
    </source>
</evidence>
<dbReference type="GO" id="GO:0006310">
    <property type="term" value="P:DNA recombination"/>
    <property type="evidence" value="ECO:0007669"/>
    <property type="project" value="UniProtKB-KW"/>
</dbReference>
<evidence type="ECO:0000256" key="3">
    <source>
        <dbReference type="ARBA" id="ARBA00022618"/>
    </source>
</evidence>
<organism evidence="13 14">
    <name type="scientific">Candidatus Segetimicrobium genomatis</name>
    <dbReference type="NCBI Taxonomy" id="2569760"/>
    <lineage>
        <taxon>Bacteria</taxon>
        <taxon>Bacillati</taxon>
        <taxon>Candidatus Sysuimicrobiota</taxon>
        <taxon>Candidatus Sysuimicrobiia</taxon>
        <taxon>Candidatus Sysuimicrobiales</taxon>
        <taxon>Candidatus Segetimicrobiaceae</taxon>
        <taxon>Candidatus Segetimicrobium</taxon>
    </lineage>
</organism>
<dbReference type="PANTHER" id="PTHR30349:SF77">
    <property type="entry name" value="TYROSINE RECOMBINASE XERC"/>
    <property type="match status" value="1"/>
</dbReference>
<protein>
    <recommendedName>
        <fullName evidence="15">Integrase</fullName>
    </recommendedName>
</protein>
<dbReference type="EMBL" id="VBAK01000184">
    <property type="protein sequence ID" value="TMI86745.1"/>
    <property type="molecule type" value="Genomic_DNA"/>
</dbReference>
<dbReference type="Pfam" id="PF02899">
    <property type="entry name" value="Phage_int_SAM_1"/>
    <property type="match status" value="1"/>
</dbReference>
<dbReference type="InterPro" id="IPR011010">
    <property type="entry name" value="DNA_brk_join_enz"/>
</dbReference>
<evidence type="ECO:0000256" key="7">
    <source>
        <dbReference type="ARBA" id="ARBA00023172"/>
    </source>
</evidence>
<dbReference type="Proteomes" id="UP000318509">
    <property type="component" value="Unassembled WGS sequence"/>
</dbReference>
<evidence type="ECO:0000313" key="14">
    <source>
        <dbReference type="Proteomes" id="UP000318509"/>
    </source>
</evidence>
<dbReference type="GO" id="GO:0005737">
    <property type="term" value="C:cytoplasm"/>
    <property type="evidence" value="ECO:0007669"/>
    <property type="project" value="UniProtKB-SubCell"/>
</dbReference>
<evidence type="ECO:0000256" key="8">
    <source>
        <dbReference type="ARBA" id="ARBA00023306"/>
    </source>
</evidence>
<dbReference type="Gene3D" id="1.10.150.130">
    <property type="match status" value="1"/>
</dbReference>
<keyword evidence="8" id="KW-0131">Cell cycle</keyword>
<dbReference type="Gene3D" id="1.10.443.10">
    <property type="entry name" value="Intergrase catalytic core"/>
    <property type="match status" value="1"/>
</dbReference>
<keyword evidence="2" id="KW-0963">Cytoplasm</keyword>
<evidence type="ECO:0000256" key="10">
    <source>
        <dbReference type="SAM" id="MobiDB-lite"/>
    </source>
</evidence>
<dbReference type="InterPro" id="IPR004107">
    <property type="entry name" value="Integrase_SAM-like_N"/>
</dbReference>
<name>A0A537JT82_9BACT</name>
<dbReference type="InterPro" id="IPR013762">
    <property type="entry name" value="Integrase-like_cat_sf"/>
</dbReference>
<dbReference type="Pfam" id="PF00589">
    <property type="entry name" value="Phage_integrase"/>
    <property type="match status" value="1"/>
</dbReference>
<evidence type="ECO:0008006" key="15">
    <source>
        <dbReference type="Google" id="ProtNLM"/>
    </source>
</evidence>
<accession>A0A537JT82</accession>
<evidence type="ECO:0000259" key="12">
    <source>
        <dbReference type="PROSITE" id="PS51900"/>
    </source>
</evidence>
<evidence type="ECO:0000256" key="6">
    <source>
        <dbReference type="ARBA" id="ARBA00023125"/>
    </source>
</evidence>
<keyword evidence="5" id="KW-0229">DNA integration</keyword>
<gene>
    <name evidence="13" type="ORF">E6H00_17585</name>
</gene>
<dbReference type="GO" id="GO:0007059">
    <property type="term" value="P:chromosome segregation"/>
    <property type="evidence" value="ECO:0007669"/>
    <property type="project" value="UniProtKB-KW"/>
</dbReference>
<feature type="compositionally biased region" description="Low complexity" evidence="10">
    <location>
        <begin position="333"/>
        <end position="343"/>
    </location>
</feature>
<dbReference type="SUPFAM" id="SSF56349">
    <property type="entry name" value="DNA breaking-rejoining enzymes"/>
    <property type="match status" value="1"/>
</dbReference>
<feature type="region of interest" description="Disordered" evidence="10">
    <location>
        <begin position="329"/>
        <end position="374"/>
    </location>
</feature>
<dbReference type="GO" id="GO:0051301">
    <property type="term" value="P:cell division"/>
    <property type="evidence" value="ECO:0007669"/>
    <property type="project" value="UniProtKB-KW"/>
</dbReference>
<evidence type="ECO:0000313" key="13">
    <source>
        <dbReference type="EMBL" id="TMI86745.1"/>
    </source>
</evidence>
<comment type="subcellular location">
    <subcellularLocation>
        <location evidence="1">Cytoplasm</location>
    </subcellularLocation>
</comment>
<dbReference type="InterPro" id="IPR002104">
    <property type="entry name" value="Integrase_catalytic"/>
</dbReference>
<keyword evidence="7" id="KW-0233">DNA recombination</keyword>